<accession>A0A918G422</accession>
<organism evidence="2 3">
    <name type="scientific">Streptomyces humidus</name>
    <dbReference type="NCBI Taxonomy" id="52259"/>
    <lineage>
        <taxon>Bacteria</taxon>
        <taxon>Bacillati</taxon>
        <taxon>Actinomycetota</taxon>
        <taxon>Actinomycetes</taxon>
        <taxon>Kitasatosporales</taxon>
        <taxon>Streptomycetaceae</taxon>
        <taxon>Streptomyces</taxon>
    </lineage>
</organism>
<protein>
    <submittedName>
        <fullName evidence="2">Uncharacterized protein</fullName>
    </submittedName>
</protein>
<feature type="compositionally biased region" description="Basic and acidic residues" evidence="1">
    <location>
        <begin position="13"/>
        <end position="24"/>
    </location>
</feature>
<reference evidence="2" key="2">
    <citation type="submission" date="2020-09" db="EMBL/GenBank/DDBJ databases">
        <authorList>
            <person name="Sun Q."/>
            <person name="Ohkuma M."/>
        </authorList>
    </citation>
    <scope>NUCLEOTIDE SEQUENCE</scope>
    <source>
        <strain evidence="2">JCM 4386</strain>
    </source>
</reference>
<keyword evidence="3" id="KW-1185">Reference proteome</keyword>
<proteinExistence type="predicted"/>
<feature type="region of interest" description="Disordered" evidence="1">
    <location>
        <begin position="1"/>
        <end position="32"/>
    </location>
</feature>
<dbReference type="AlphaFoldDB" id="A0A918G422"/>
<dbReference type="EMBL" id="BMTL01000034">
    <property type="protein sequence ID" value="GGS17787.1"/>
    <property type="molecule type" value="Genomic_DNA"/>
</dbReference>
<reference evidence="2" key="1">
    <citation type="journal article" date="2014" name="Int. J. Syst. Evol. Microbiol.">
        <title>Complete genome sequence of Corynebacterium casei LMG S-19264T (=DSM 44701T), isolated from a smear-ripened cheese.</title>
        <authorList>
            <consortium name="US DOE Joint Genome Institute (JGI-PGF)"/>
            <person name="Walter F."/>
            <person name="Albersmeier A."/>
            <person name="Kalinowski J."/>
            <person name="Ruckert C."/>
        </authorList>
    </citation>
    <scope>NUCLEOTIDE SEQUENCE</scope>
    <source>
        <strain evidence="2">JCM 4386</strain>
    </source>
</reference>
<comment type="caution">
    <text evidence="2">The sequence shown here is derived from an EMBL/GenBank/DDBJ whole genome shotgun (WGS) entry which is preliminary data.</text>
</comment>
<evidence type="ECO:0000313" key="3">
    <source>
        <dbReference type="Proteomes" id="UP000606194"/>
    </source>
</evidence>
<name>A0A918G422_9ACTN</name>
<sequence length="64" mass="6363">MTSSGGTGADGTAPRDRLSCRPAEDLTMPSRGTAAAAATTVLSPARLLGPLLTVMCSPSSRESG</sequence>
<gene>
    <name evidence="2" type="ORF">GCM10010269_66240</name>
</gene>
<evidence type="ECO:0000313" key="2">
    <source>
        <dbReference type="EMBL" id="GGS17787.1"/>
    </source>
</evidence>
<dbReference type="Proteomes" id="UP000606194">
    <property type="component" value="Unassembled WGS sequence"/>
</dbReference>
<evidence type="ECO:0000256" key="1">
    <source>
        <dbReference type="SAM" id="MobiDB-lite"/>
    </source>
</evidence>